<keyword evidence="3" id="KW-0540">Nuclease</keyword>
<dbReference type="GO" id="GO:0005730">
    <property type="term" value="C:nucleolus"/>
    <property type="evidence" value="ECO:0007669"/>
    <property type="project" value="TreeGrafter"/>
</dbReference>
<dbReference type="PANTHER" id="PTHR28511">
    <property type="entry name" value="ENDONUCLEASE V"/>
    <property type="match status" value="1"/>
</dbReference>
<dbReference type="AlphaFoldDB" id="A0A7M5U6H8"/>
<dbReference type="GO" id="GO:0003727">
    <property type="term" value="F:single-stranded RNA binding"/>
    <property type="evidence" value="ECO:0007669"/>
    <property type="project" value="TreeGrafter"/>
</dbReference>
<evidence type="ECO:0000256" key="1">
    <source>
        <dbReference type="ARBA" id="ARBA00004496"/>
    </source>
</evidence>
<comment type="subcellular location">
    <subcellularLocation>
        <location evidence="1">Cytoplasm</location>
    </subcellularLocation>
</comment>
<dbReference type="HAMAP" id="MF_00801">
    <property type="entry name" value="Endonuclease_5"/>
    <property type="match status" value="1"/>
</dbReference>
<dbReference type="RefSeq" id="XP_066931861.1">
    <property type="nucleotide sequence ID" value="XM_067075760.1"/>
</dbReference>
<proteinExistence type="inferred from homology"/>
<evidence type="ECO:0000256" key="2">
    <source>
        <dbReference type="ARBA" id="ARBA00022490"/>
    </source>
</evidence>
<keyword evidence="7" id="KW-1185">Reference proteome</keyword>
<dbReference type="OrthoDB" id="20018at2759"/>
<keyword evidence="2" id="KW-0963">Cytoplasm</keyword>
<name>A0A7M5U6H8_9CNID</name>
<reference evidence="6" key="1">
    <citation type="submission" date="2021-01" db="UniProtKB">
        <authorList>
            <consortium name="EnsemblMetazoa"/>
        </authorList>
    </citation>
    <scope>IDENTIFICATION</scope>
</reference>
<dbReference type="CDD" id="cd06559">
    <property type="entry name" value="Endonuclease_V"/>
    <property type="match status" value="1"/>
</dbReference>
<sequence>MFMLWALMGNFFGNGVHEDLNYTYTNHEEKDEFFEISINDINRTLLQSEEESVADILASIDRECDLLINKWKAEQRFLKSRMLFTEDAKFLEKVHLVGGVDISFPKDKNDLVSACVCLVVLSYPDLKLKYRKCEMVHLTSIYIPGYLAFREVEPIQKLCEELLQQNPELYPQIIFVDGNGLLHPMKFGLACHLGVVLNVPTVGIAKKLFHVDGLEKSVVMKNAFKSRLLRKGDTYDLVGESNFVYGTALRSTDHSSNPVFISVGNRITLKTAVRLVNNCCLYRIPEPVRLADQYSREHIRMYYENHVKEGQQEHAVLNKRFLELSEAVEKRKAEKYNNTV</sequence>
<organism evidence="6 7">
    <name type="scientific">Clytia hemisphaerica</name>
    <dbReference type="NCBI Taxonomy" id="252671"/>
    <lineage>
        <taxon>Eukaryota</taxon>
        <taxon>Metazoa</taxon>
        <taxon>Cnidaria</taxon>
        <taxon>Hydrozoa</taxon>
        <taxon>Hydroidolina</taxon>
        <taxon>Leptothecata</taxon>
        <taxon>Obeliida</taxon>
        <taxon>Clytiidae</taxon>
        <taxon>Clytia</taxon>
    </lineage>
</organism>
<dbReference type="GO" id="GO:0005737">
    <property type="term" value="C:cytoplasm"/>
    <property type="evidence" value="ECO:0007669"/>
    <property type="project" value="UniProtKB-SubCell"/>
</dbReference>
<protein>
    <recommendedName>
        <fullName evidence="8">Endonuclease V</fullName>
    </recommendedName>
</protein>
<evidence type="ECO:0000256" key="4">
    <source>
        <dbReference type="ARBA" id="ARBA00022759"/>
    </source>
</evidence>
<evidence type="ECO:0000313" key="6">
    <source>
        <dbReference type="EnsemblMetazoa" id="CLYHEMP006871.1"/>
    </source>
</evidence>
<keyword evidence="5" id="KW-0378">Hydrolase</keyword>
<dbReference type="PANTHER" id="PTHR28511:SF1">
    <property type="entry name" value="ENDONUCLEASE V"/>
    <property type="match status" value="1"/>
</dbReference>
<keyword evidence="4" id="KW-0255">Endonuclease</keyword>
<dbReference type="Proteomes" id="UP000594262">
    <property type="component" value="Unplaced"/>
</dbReference>
<dbReference type="Pfam" id="PF04493">
    <property type="entry name" value="Endonuclease_5"/>
    <property type="match status" value="1"/>
</dbReference>
<dbReference type="GeneID" id="136819527"/>
<evidence type="ECO:0000256" key="5">
    <source>
        <dbReference type="ARBA" id="ARBA00022801"/>
    </source>
</evidence>
<dbReference type="EnsemblMetazoa" id="CLYHEMT006871.1">
    <property type="protein sequence ID" value="CLYHEMP006871.1"/>
    <property type="gene ID" value="CLYHEMG006871"/>
</dbReference>
<evidence type="ECO:0000256" key="3">
    <source>
        <dbReference type="ARBA" id="ARBA00022722"/>
    </source>
</evidence>
<dbReference type="GO" id="GO:0016891">
    <property type="term" value="F:RNA endonuclease activity producing 5'-phosphomonoesters, hydrolytic mechanism"/>
    <property type="evidence" value="ECO:0007669"/>
    <property type="project" value="TreeGrafter"/>
</dbReference>
<dbReference type="Gene3D" id="3.30.2170.10">
    <property type="entry name" value="archaeoglobus fulgidus dsm 4304 superfamily"/>
    <property type="match status" value="1"/>
</dbReference>
<evidence type="ECO:0000313" key="7">
    <source>
        <dbReference type="Proteomes" id="UP000594262"/>
    </source>
</evidence>
<dbReference type="GO" id="GO:0006281">
    <property type="term" value="P:DNA repair"/>
    <property type="evidence" value="ECO:0007669"/>
    <property type="project" value="InterPro"/>
</dbReference>
<accession>A0A7M5U6H8</accession>
<dbReference type="InterPro" id="IPR007581">
    <property type="entry name" value="Endonuclease-V"/>
</dbReference>
<evidence type="ECO:0008006" key="8">
    <source>
        <dbReference type="Google" id="ProtNLM"/>
    </source>
</evidence>